<dbReference type="RefSeq" id="WP_115887595.1">
    <property type="nucleotide sequence ID" value="NZ_QRDQ01000008.1"/>
</dbReference>
<dbReference type="AlphaFoldDB" id="A0A3D9FVE8"/>
<reference evidence="2 3" key="1">
    <citation type="submission" date="2018-07" db="EMBL/GenBank/DDBJ databases">
        <title>Genomic Encyclopedia of Archaeal and Bacterial Type Strains, Phase II (KMG-II): from individual species to whole genera.</title>
        <authorList>
            <person name="Goeker M."/>
        </authorList>
    </citation>
    <scope>NUCLEOTIDE SEQUENCE [LARGE SCALE GENOMIC DNA]</scope>
    <source>
        <strain evidence="2 3">DSM 25795</strain>
    </source>
</reference>
<dbReference type="Proteomes" id="UP000257004">
    <property type="component" value="Unassembled WGS sequence"/>
</dbReference>
<dbReference type="OrthoDB" id="1366886at2"/>
<feature type="chain" id="PRO_5017743193" evidence="1">
    <location>
        <begin position="22"/>
        <end position="91"/>
    </location>
</feature>
<evidence type="ECO:0000256" key="1">
    <source>
        <dbReference type="SAM" id="SignalP"/>
    </source>
</evidence>
<evidence type="ECO:0000313" key="2">
    <source>
        <dbReference type="EMBL" id="RED24730.1"/>
    </source>
</evidence>
<proteinExistence type="predicted"/>
<protein>
    <submittedName>
        <fullName evidence="2">Uncharacterized protein</fullName>
    </submittedName>
</protein>
<accession>A0A3D9FVE8</accession>
<dbReference type="EMBL" id="QRDQ01000008">
    <property type="protein sequence ID" value="RED24730.1"/>
    <property type="molecule type" value="Genomic_DNA"/>
</dbReference>
<keyword evidence="1" id="KW-0732">Signal</keyword>
<feature type="signal peptide" evidence="1">
    <location>
        <begin position="1"/>
        <end position="21"/>
    </location>
</feature>
<sequence>MKKTALTFGLFSLVVVATSFSAPENVKSSTYAMNTSVDIDGGQKTGQDRKLDVMAPIDGGQKTGQDRKLDFANVGGFGSDSQSATANRKID</sequence>
<gene>
    <name evidence="2" type="ORF">BD847_1465</name>
</gene>
<keyword evidence="3" id="KW-1185">Reference proteome</keyword>
<organism evidence="2 3">
    <name type="scientific">Flavobacterium cutihirudinis</name>
    <dbReference type="NCBI Taxonomy" id="1265740"/>
    <lineage>
        <taxon>Bacteria</taxon>
        <taxon>Pseudomonadati</taxon>
        <taxon>Bacteroidota</taxon>
        <taxon>Flavobacteriia</taxon>
        <taxon>Flavobacteriales</taxon>
        <taxon>Flavobacteriaceae</taxon>
        <taxon>Flavobacterium</taxon>
    </lineage>
</organism>
<evidence type="ECO:0000313" key="3">
    <source>
        <dbReference type="Proteomes" id="UP000257004"/>
    </source>
</evidence>
<comment type="caution">
    <text evidence="2">The sequence shown here is derived from an EMBL/GenBank/DDBJ whole genome shotgun (WGS) entry which is preliminary data.</text>
</comment>
<name>A0A3D9FVE8_9FLAO</name>